<gene>
    <name evidence="2" type="ORF">ACFPOC_08490</name>
</gene>
<dbReference type="PANTHER" id="PTHR33490:SF6">
    <property type="entry name" value="SLL1049 PROTEIN"/>
    <property type="match status" value="1"/>
</dbReference>
<dbReference type="PANTHER" id="PTHR33490">
    <property type="entry name" value="BLR5614 PROTEIN-RELATED"/>
    <property type="match status" value="1"/>
</dbReference>
<protein>
    <submittedName>
        <fullName evidence="2">Transglutaminase domain-containing protein</fullName>
    </submittedName>
</protein>
<proteinExistence type="predicted"/>
<feature type="domain" description="Transglutaminase-like" evidence="1">
    <location>
        <begin position="162"/>
        <end position="225"/>
    </location>
</feature>
<dbReference type="Pfam" id="PF01841">
    <property type="entry name" value="Transglut_core"/>
    <property type="match status" value="1"/>
</dbReference>
<dbReference type="EMBL" id="JBHSNA010000005">
    <property type="protein sequence ID" value="MFC5566457.1"/>
    <property type="molecule type" value="Genomic_DNA"/>
</dbReference>
<dbReference type="InterPro" id="IPR002931">
    <property type="entry name" value="Transglutaminase-like"/>
</dbReference>
<organism evidence="2 3">
    <name type="scientific">Rubellimicrobium aerolatum</name>
    <dbReference type="NCBI Taxonomy" id="490979"/>
    <lineage>
        <taxon>Bacteria</taxon>
        <taxon>Pseudomonadati</taxon>
        <taxon>Pseudomonadota</taxon>
        <taxon>Alphaproteobacteria</taxon>
        <taxon>Rhodobacterales</taxon>
        <taxon>Roseobacteraceae</taxon>
        <taxon>Rubellimicrobium</taxon>
    </lineage>
</organism>
<dbReference type="SMART" id="SM00460">
    <property type="entry name" value="TGc"/>
    <property type="match status" value="1"/>
</dbReference>
<evidence type="ECO:0000313" key="3">
    <source>
        <dbReference type="Proteomes" id="UP001596056"/>
    </source>
</evidence>
<reference evidence="3" key="1">
    <citation type="journal article" date="2019" name="Int. J. Syst. Evol. Microbiol.">
        <title>The Global Catalogue of Microorganisms (GCM) 10K type strain sequencing project: providing services to taxonomists for standard genome sequencing and annotation.</title>
        <authorList>
            <consortium name="The Broad Institute Genomics Platform"/>
            <consortium name="The Broad Institute Genome Sequencing Center for Infectious Disease"/>
            <person name="Wu L."/>
            <person name="Ma J."/>
        </authorList>
    </citation>
    <scope>NUCLEOTIDE SEQUENCE [LARGE SCALE GENOMIC DNA]</scope>
    <source>
        <strain evidence="3">KACC 11588</strain>
    </source>
</reference>
<dbReference type="RefSeq" id="WP_209840116.1">
    <property type="nucleotide sequence ID" value="NZ_JAGGJP010000006.1"/>
</dbReference>
<dbReference type="Gene3D" id="3.10.620.30">
    <property type="match status" value="1"/>
</dbReference>
<dbReference type="Proteomes" id="UP001596056">
    <property type="component" value="Unassembled WGS sequence"/>
</dbReference>
<accession>A0ABW0SCA6</accession>
<keyword evidence="3" id="KW-1185">Reference proteome</keyword>
<dbReference type="Pfam" id="PF08379">
    <property type="entry name" value="Bact_transglu_N"/>
    <property type="match status" value="1"/>
</dbReference>
<dbReference type="InterPro" id="IPR013589">
    <property type="entry name" value="Bac_transglu_N"/>
</dbReference>
<comment type="caution">
    <text evidence="2">The sequence shown here is derived from an EMBL/GenBank/DDBJ whole genome shotgun (WGS) entry which is preliminary data.</text>
</comment>
<evidence type="ECO:0000313" key="2">
    <source>
        <dbReference type="EMBL" id="MFC5566457.1"/>
    </source>
</evidence>
<sequence>MTDHLRLRVRHVTTYDYDAPVPWGLQQVRLRPCSHRWQRVLSWSLTVEGGRREAAFEDQHRNAVDLVSLDPGTTRLAIAVEGEVEVADTAGIVGPQSGFGPLWLFQRPTPRTTAGPACARLVESIAREPSPLHRLHDLSAAISDAVRYETGVTHVGWTAEDAVAAGHGVCQDQAHAFIACARAMGIPARYVSGYLLMEQEAQDAAHAWAEAWVPDLGWVGFDAANRISPDHRYVRVATGLDYGEAAPVSGARTGTGAERLTVAVEVRAQ</sequence>
<dbReference type="SUPFAM" id="SSF54001">
    <property type="entry name" value="Cysteine proteinases"/>
    <property type="match status" value="1"/>
</dbReference>
<dbReference type="InterPro" id="IPR038765">
    <property type="entry name" value="Papain-like_cys_pep_sf"/>
</dbReference>
<evidence type="ECO:0000259" key="1">
    <source>
        <dbReference type="SMART" id="SM00460"/>
    </source>
</evidence>
<name>A0ABW0SCA6_9RHOB</name>